<accession>A0AAU9R0F8</accession>
<dbReference type="PANTHER" id="PTHR30349:SF64">
    <property type="entry name" value="PROPHAGE INTEGRASE INTD-RELATED"/>
    <property type="match status" value="1"/>
</dbReference>
<dbReference type="InterPro" id="IPR011010">
    <property type="entry name" value="DNA_brk_join_enz"/>
</dbReference>
<dbReference type="InterPro" id="IPR050090">
    <property type="entry name" value="Tyrosine_recombinase_XerCD"/>
</dbReference>
<dbReference type="Gene3D" id="1.10.150.130">
    <property type="match status" value="1"/>
</dbReference>
<keyword evidence="3" id="KW-0238">DNA-binding</keyword>
<reference evidence="6" key="1">
    <citation type="submission" date="2022-02" db="EMBL/GenBank/DDBJ databases">
        <authorList>
            <person name="Deutsch MARIE S."/>
        </authorList>
    </citation>
    <scope>NUCLEOTIDE SEQUENCE</scope>
    <source>
        <strain evidence="6">CIRM-BIA865</strain>
    </source>
</reference>
<dbReference type="Proteomes" id="UP001295440">
    <property type="component" value="Chromosome"/>
</dbReference>
<keyword evidence="4" id="KW-0233">DNA recombination</keyword>
<dbReference type="AlphaFoldDB" id="A0AAU9R0F8"/>
<dbReference type="InterPro" id="IPR004107">
    <property type="entry name" value="Integrase_SAM-like_N"/>
</dbReference>
<evidence type="ECO:0000256" key="3">
    <source>
        <dbReference type="ARBA" id="ARBA00023125"/>
    </source>
</evidence>
<dbReference type="SUPFAM" id="SSF56349">
    <property type="entry name" value="DNA breaking-rejoining enzymes"/>
    <property type="match status" value="1"/>
</dbReference>
<dbReference type="Pfam" id="PF00589">
    <property type="entry name" value="Phage_integrase"/>
    <property type="match status" value="1"/>
</dbReference>
<organism evidence="6 7">
    <name type="scientific">Lactobacillus delbrueckii subsp. delbrueckii</name>
    <dbReference type="NCBI Taxonomy" id="83684"/>
    <lineage>
        <taxon>Bacteria</taxon>
        <taxon>Bacillati</taxon>
        <taxon>Bacillota</taxon>
        <taxon>Bacilli</taxon>
        <taxon>Lactobacillales</taxon>
        <taxon>Lactobacillaceae</taxon>
        <taxon>Lactobacillus</taxon>
    </lineage>
</organism>
<dbReference type="InterPro" id="IPR002104">
    <property type="entry name" value="Integrase_catalytic"/>
</dbReference>
<dbReference type="CDD" id="cd01189">
    <property type="entry name" value="INT_ICEBs1_C_like"/>
    <property type="match status" value="1"/>
</dbReference>
<dbReference type="EMBL" id="OV915080">
    <property type="protein sequence ID" value="CAH1705982.1"/>
    <property type="molecule type" value="Genomic_DNA"/>
</dbReference>
<dbReference type="InterPro" id="IPR013762">
    <property type="entry name" value="Integrase-like_cat_sf"/>
</dbReference>
<dbReference type="GO" id="GO:0015074">
    <property type="term" value="P:DNA integration"/>
    <property type="evidence" value="ECO:0007669"/>
    <property type="project" value="UniProtKB-KW"/>
</dbReference>
<evidence type="ECO:0000259" key="5">
    <source>
        <dbReference type="PROSITE" id="PS51898"/>
    </source>
</evidence>
<sequence length="380" mass="43507">MNKKDIIKYQTASGKDRYKFIVYAGKDETTGKSIIIRKQGFKTLKEAKQAYLDVQQAILNGDYLPINQKRLTFKGLLELYLPLYAQTVKETSFYQFKRCMESKVLPVLGDVYLDKITPQLCQKAVNQWARERPKSFDRVIVWTSKVLKYAFKVGLIDSNPFDRVIVPKKPAKKKKENFYTKDELETFLNGARDAGMMKYTLFRLLAFSGMRIGELIALEWSDVDFASQSVSINKTLTLDKYGQATVGSPKTTNSNRTVLLDDVTMTILRQWRAEQARRIIYFGKPRNNLVFASEHGGHLSNGTIKGWNKKIAENKGLRAISLHGFRHTHASLCFEAGLTMQDVKERLGHSSISTTMDIYTHVTNNRKEESVQQLAKFMRA</sequence>
<dbReference type="Pfam" id="PF14659">
    <property type="entry name" value="Phage_int_SAM_3"/>
    <property type="match status" value="1"/>
</dbReference>
<protein>
    <submittedName>
        <fullName evidence="6">Site-specific integrase</fullName>
    </submittedName>
</protein>
<dbReference type="GO" id="GO:0003677">
    <property type="term" value="F:DNA binding"/>
    <property type="evidence" value="ECO:0007669"/>
    <property type="project" value="UniProtKB-KW"/>
</dbReference>
<evidence type="ECO:0000256" key="1">
    <source>
        <dbReference type="ARBA" id="ARBA00008857"/>
    </source>
</evidence>
<evidence type="ECO:0000256" key="4">
    <source>
        <dbReference type="ARBA" id="ARBA00023172"/>
    </source>
</evidence>
<comment type="similarity">
    <text evidence="1">Belongs to the 'phage' integrase family.</text>
</comment>
<dbReference type="PANTHER" id="PTHR30349">
    <property type="entry name" value="PHAGE INTEGRASE-RELATED"/>
    <property type="match status" value="1"/>
</dbReference>
<evidence type="ECO:0000313" key="7">
    <source>
        <dbReference type="Proteomes" id="UP001295440"/>
    </source>
</evidence>
<dbReference type="InterPro" id="IPR010998">
    <property type="entry name" value="Integrase_recombinase_N"/>
</dbReference>
<proteinExistence type="inferred from homology"/>
<keyword evidence="2" id="KW-0229">DNA integration</keyword>
<feature type="domain" description="Tyr recombinase" evidence="5">
    <location>
        <begin position="174"/>
        <end position="372"/>
    </location>
</feature>
<dbReference type="Gene3D" id="1.10.443.10">
    <property type="entry name" value="Intergrase catalytic core"/>
    <property type="match status" value="1"/>
</dbReference>
<name>A0AAU9R0F8_9LACO</name>
<gene>
    <name evidence="6" type="ORF">LDD865_0823</name>
</gene>
<dbReference type="InterPro" id="IPR028259">
    <property type="entry name" value="AP2-like_int_N"/>
</dbReference>
<dbReference type="GO" id="GO:0006310">
    <property type="term" value="P:DNA recombination"/>
    <property type="evidence" value="ECO:0007669"/>
    <property type="project" value="UniProtKB-KW"/>
</dbReference>
<evidence type="ECO:0000256" key="2">
    <source>
        <dbReference type="ARBA" id="ARBA00022908"/>
    </source>
</evidence>
<dbReference type="Pfam" id="PF14657">
    <property type="entry name" value="Arm-DNA-bind_4"/>
    <property type="match status" value="1"/>
</dbReference>
<evidence type="ECO:0000313" key="6">
    <source>
        <dbReference type="EMBL" id="CAH1705982.1"/>
    </source>
</evidence>
<dbReference type="PROSITE" id="PS51898">
    <property type="entry name" value="TYR_RECOMBINASE"/>
    <property type="match status" value="1"/>
</dbReference>